<proteinExistence type="predicted"/>
<feature type="domain" description="Phage head morphogenesis" evidence="1">
    <location>
        <begin position="140"/>
        <end position="253"/>
    </location>
</feature>
<dbReference type="InterPro" id="IPR006528">
    <property type="entry name" value="Phage_head_morphogenesis_dom"/>
</dbReference>
<evidence type="ECO:0000259" key="1">
    <source>
        <dbReference type="Pfam" id="PF04233"/>
    </source>
</evidence>
<dbReference type="EMBL" id="CP040637">
    <property type="protein sequence ID" value="QCW03562.1"/>
    <property type="molecule type" value="Genomic_DNA"/>
</dbReference>
<dbReference type="RefSeq" id="WP_138653739.1">
    <property type="nucleotide sequence ID" value="NZ_CP040637.1"/>
</dbReference>
<dbReference type="AlphaFoldDB" id="A0A4P9TI03"/>
<keyword evidence="3" id="KW-1185">Reference proteome</keyword>
<dbReference type="Proteomes" id="UP000307562">
    <property type="component" value="Chromosome"/>
</dbReference>
<gene>
    <name evidence="2" type="ORF">FGF80_10060</name>
</gene>
<protein>
    <submittedName>
        <fullName evidence="2">Head morphogenesis protein</fullName>
    </submittedName>
</protein>
<dbReference type="GeneID" id="96156329"/>
<dbReference type="KEGG" id="npl:FGF80_10060"/>
<evidence type="ECO:0000313" key="2">
    <source>
        <dbReference type="EMBL" id="QCW03562.1"/>
    </source>
</evidence>
<sequence>MCQAHHTAGRRLLTKDLPPEAERAVREFFGDYTDAIDPIRQDLVDAIEAGDVDPSSISSIRTEVRRIAGNYTDDVQVVMQAGTERGLEVGRQIAARRHQLDIAFDLVPERTLEEFSDWAETATSETLDTLTEDTARYIRAAHEEGLSIDELTERVNDELFDGRLQDWQARRTARTATVSSSNAGSHTAHEDADGVVAEEWVASLDGRQRDSHADADGQIVAVGNTFLVGGAEARHPGDPSLPLEELVNCRCVAVPVFRDELTDDEFAQLESGGRLNV</sequence>
<evidence type="ECO:0000313" key="3">
    <source>
        <dbReference type="Proteomes" id="UP000307562"/>
    </source>
</evidence>
<organism evidence="2 3">
    <name type="scientific">Natrinema pallidum</name>
    <dbReference type="NCBI Taxonomy" id="69527"/>
    <lineage>
        <taxon>Archaea</taxon>
        <taxon>Methanobacteriati</taxon>
        <taxon>Methanobacteriota</taxon>
        <taxon>Stenosarchaea group</taxon>
        <taxon>Halobacteria</taxon>
        <taxon>Halobacteriales</taxon>
        <taxon>Natrialbaceae</taxon>
        <taxon>Natrinema</taxon>
    </lineage>
</organism>
<accession>A0A4P9TI03</accession>
<name>A0A4P9TI03_9EURY</name>
<reference evidence="3" key="1">
    <citation type="submission" date="2019-05" db="EMBL/GenBank/DDBJ databases">
        <title>Complete Genome Sequence and Methylation Pattern of the Halophilic Archaeon Natrinema pallidum BOL6-1.</title>
        <authorList>
            <person name="DasSarma P."/>
            <person name="DasSarma B.P."/>
            <person name="DasSarma S.L."/>
            <person name="Martinez F.L."/>
            <person name="Guzman D."/>
            <person name="Roberts R.J."/>
            <person name="DasSarma S."/>
        </authorList>
    </citation>
    <scope>NUCLEOTIDE SEQUENCE [LARGE SCALE GENOMIC DNA]</scope>
    <source>
        <strain evidence="3">BOL6-1</strain>
    </source>
</reference>
<dbReference type="Pfam" id="PF04233">
    <property type="entry name" value="Phage_Mu_F"/>
    <property type="match status" value="1"/>
</dbReference>